<dbReference type="AlphaFoldDB" id="A0A9Q8PMK5"/>
<dbReference type="Proteomes" id="UP000756132">
    <property type="component" value="Chromosome 13"/>
</dbReference>
<evidence type="ECO:0000313" key="3">
    <source>
        <dbReference type="Proteomes" id="UP000756132"/>
    </source>
</evidence>
<organism evidence="2 3">
    <name type="scientific">Passalora fulva</name>
    <name type="common">Tomato leaf mold</name>
    <name type="synonym">Cladosporium fulvum</name>
    <dbReference type="NCBI Taxonomy" id="5499"/>
    <lineage>
        <taxon>Eukaryota</taxon>
        <taxon>Fungi</taxon>
        <taxon>Dikarya</taxon>
        <taxon>Ascomycota</taxon>
        <taxon>Pezizomycotina</taxon>
        <taxon>Dothideomycetes</taxon>
        <taxon>Dothideomycetidae</taxon>
        <taxon>Mycosphaerellales</taxon>
        <taxon>Mycosphaerellaceae</taxon>
        <taxon>Fulvia</taxon>
    </lineage>
</organism>
<dbReference type="CDD" id="cd02440">
    <property type="entry name" value="AdoMet_MTases"/>
    <property type="match status" value="1"/>
</dbReference>
<gene>
    <name evidence="2" type="ORF">CLAFUR5_14593</name>
</gene>
<evidence type="ECO:0000256" key="1">
    <source>
        <dbReference type="SAM" id="MobiDB-lite"/>
    </source>
</evidence>
<reference evidence="2" key="2">
    <citation type="journal article" date="2022" name="Microb. Genom.">
        <title>A chromosome-scale genome assembly of the tomato pathogen Cladosporium fulvum reveals a compartmentalized genome architecture and the presence of a dispensable chromosome.</title>
        <authorList>
            <person name="Zaccaron A.Z."/>
            <person name="Chen L.H."/>
            <person name="Samaras A."/>
            <person name="Stergiopoulos I."/>
        </authorList>
    </citation>
    <scope>NUCLEOTIDE SEQUENCE</scope>
    <source>
        <strain evidence="2">Race5_Kim</strain>
    </source>
</reference>
<dbReference type="RefSeq" id="XP_047769510.1">
    <property type="nucleotide sequence ID" value="XM_047913741.1"/>
</dbReference>
<feature type="region of interest" description="Disordered" evidence="1">
    <location>
        <begin position="15"/>
        <end position="59"/>
    </location>
</feature>
<dbReference type="PANTHER" id="PTHR43591:SF10">
    <property type="entry name" value="ABC TRANSMEMBRANE TYPE-1 DOMAIN-CONTAINING PROTEIN-RELATED"/>
    <property type="match status" value="1"/>
</dbReference>
<keyword evidence="2" id="KW-0808">Transferase</keyword>
<keyword evidence="3" id="KW-1185">Reference proteome</keyword>
<dbReference type="PANTHER" id="PTHR43591">
    <property type="entry name" value="METHYLTRANSFERASE"/>
    <property type="match status" value="1"/>
</dbReference>
<feature type="compositionally biased region" description="Polar residues" evidence="1">
    <location>
        <begin position="25"/>
        <end position="34"/>
    </location>
</feature>
<sequence>MSATVAADNVLPIVATTTPAPAPPSRSNTVSSATMEADEHEHDSTFGGDRESLASSSTSLRSAATKFQFENGRRYHGYQAGKHYFPNDEKEMERQDIEHQNQILQMDGKLFLCPLVENPTEILDLGTGTGIWCIDMADQYPDCQVLGTDLSPIQPGWVPPNCQFQIDDFDHEWTFGSNRFDMIQHRFLVGSVKNIGELYKRAFDALKPGGSLQGVEIQFGTFCDDDSLPEDAALRQWTSLMEDAFGKIGASPPMAEDYERWMRETGFENVHMHIFKRPMNDWPKDPKMKEIGRYCCLNWLEGVEGFTMAPFTRILGWSPEEVQVFLAKVRKESVTRRIHAYMKGIVVWGTKPLHPQF</sequence>
<keyword evidence="2" id="KW-0489">Methyltransferase</keyword>
<dbReference type="Gene3D" id="3.40.50.150">
    <property type="entry name" value="Vaccinia Virus protein VP39"/>
    <property type="match status" value="1"/>
</dbReference>
<dbReference type="SUPFAM" id="SSF53335">
    <property type="entry name" value="S-adenosyl-L-methionine-dependent methyltransferases"/>
    <property type="match status" value="1"/>
</dbReference>
<reference evidence="2" key="1">
    <citation type="submission" date="2021-12" db="EMBL/GenBank/DDBJ databases">
        <authorList>
            <person name="Zaccaron A."/>
            <person name="Stergiopoulos I."/>
        </authorList>
    </citation>
    <scope>NUCLEOTIDE SEQUENCE</scope>
    <source>
        <strain evidence="2">Race5_Kim</strain>
    </source>
</reference>
<dbReference type="GO" id="GO:0032259">
    <property type="term" value="P:methylation"/>
    <property type="evidence" value="ECO:0007669"/>
    <property type="project" value="UniProtKB-KW"/>
</dbReference>
<accession>A0A9Q8PMK5</accession>
<dbReference type="EMBL" id="CP090175">
    <property type="protein sequence ID" value="UJO25144.1"/>
    <property type="molecule type" value="Genomic_DNA"/>
</dbReference>
<dbReference type="GeneID" id="71994471"/>
<protein>
    <submittedName>
        <fullName evidence="2">Methyltransferase</fullName>
    </submittedName>
</protein>
<dbReference type="OrthoDB" id="2013972at2759"/>
<evidence type="ECO:0000313" key="2">
    <source>
        <dbReference type="EMBL" id="UJO25144.1"/>
    </source>
</evidence>
<dbReference type="InterPro" id="IPR029063">
    <property type="entry name" value="SAM-dependent_MTases_sf"/>
</dbReference>
<dbReference type="GO" id="GO:0008168">
    <property type="term" value="F:methyltransferase activity"/>
    <property type="evidence" value="ECO:0007669"/>
    <property type="project" value="UniProtKB-KW"/>
</dbReference>
<dbReference type="Pfam" id="PF13489">
    <property type="entry name" value="Methyltransf_23"/>
    <property type="match status" value="1"/>
</dbReference>
<proteinExistence type="predicted"/>
<feature type="compositionally biased region" description="Basic and acidic residues" evidence="1">
    <location>
        <begin position="37"/>
        <end position="52"/>
    </location>
</feature>
<dbReference type="KEGG" id="ffu:CLAFUR5_14593"/>
<name>A0A9Q8PMK5_PASFU</name>